<dbReference type="RefSeq" id="WP_106087727.1">
    <property type="nucleotide sequence ID" value="NZ_PVNL01000015.1"/>
</dbReference>
<evidence type="ECO:0000313" key="13">
    <source>
        <dbReference type="EMBL" id="PRQ09590.1"/>
    </source>
</evidence>
<evidence type="ECO:0000256" key="5">
    <source>
        <dbReference type="ARBA" id="ARBA00022801"/>
    </source>
</evidence>
<dbReference type="Pfam" id="PF00082">
    <property type="entry name" value="Peptidase_S8"/>
    <property type="match status" value="1"/>
</dbReference>
<dbReference type="AlphaFoldDB" id="A0A2S9YWX1"/>
<dbReference type="OrthoDB" id="9790784at2"/>
<dbReference type="GO" id="GO:0006508">
    <property type="term" value="P:proteolysis"/>
    <property type="evidence" value="ECO:0007669"/>
    <property type="project" value="UniProtKB-KW"/>
</dbReference>
<dbReference type="InterPro" id="IPR034084">
    <property type="entry name" value="Thermitase-like_dom"/>
</dbReference>
<comment type="caution">
    <text evidence="13">The sequence shown here is derived from an EMBL/GenBank/DDBJ whole genome shotgun (WGS) entry which is preliminary data.</text>
</comment>
<dbReference type="EC" id="3.4.21.-" evidence="13"/>
<evidence type="ECO:0000259" key="12">
    <source>
        <dbReference type="Pfam" id="PF19366"/>
    </source>
</evidence>
<keyword evidence="10" id="KW-1133">Transmembrane helix</keyword>
<evidence type="ECO:0000256" key="6">
    <source>
        <dbReference type="ARBA" id="ARBA00022825"/>
    </source>
</evidence>
<name>A0A2S9YWX1_9BACT</name>
<evidence type="ECO:0000259" key="11">
    <source>
        <dbReference type="Pfam" id="PF00082"/>
    </source>
</evidence>
<evidence type="ECO:0000256" key="7">
    <source>
        <dbReference type="PROSITE-ProRule" id="PRU01240"/>
    </source>
</evidence>
<keyword evidence="6 7" id="KW-0720">Serine protease</keyword>
<dbReference type="SUPFAM" id="SSF52743">
    <property type="entry name" value="Subtilisin-like"/>
    <property type="match status" value="1"/>
</dbReference>
<dbReference type="Proteomes" id="UP000238823">
    <property type="component" value="Unassembled WGS sequence"/>
</dbReference>
<dbReference type="CDD" id="cd07484">
    <property type="entry name" value="Peptidases_S8_Thermitase_like"/>
    <property type="match status" value="1"/>
</dbReference>
<dbReference type="PROSITE" id="PS00136">
    <property type="entry name" value="SUBTILASE_ASP"/>
    <property type="match status" value="1"/>
</dbReference>
<dbReference type="InterPro" id="IPR050131">
    <property type="entry name" value="Peptidase_S8_subtilisin-like"/>
</dbReference>
<keyword evidence="4 7" id="KW-0645">Protease</keyword>
<dbReference type="InterPro" id="IPR023828">
    <property type="entry name" value="Peptidase_S8_Ser-AS"/>
</dbReference>
<dbReference type="Pfam" id="PF19366">
    <property type="entry name" value="DUF5942"/>
    <property type="match status" value="1"/>
</dbReference>
<accession>A0A2S9YWX1</accession>
<protein>
    <submittedName>
        <fullName evidence="13">Thermophilic serine proteinase</fullName>
        <ecNumber evidence="13">3.4.21.-</ecNumber>
    </submittedName>
</protein>
<dbReference type="InterPro" id="IPR000209">
    <property type="entry name" value="Peptidase_S8/S53_dom"/>
</dbReference>
<proteinExistence type="inferred from homology"/>
<sequence>MQHNNSVHASPRLALAASALFGLSCLLAWQHAEVDGGLSAEQVEQATIEQELAEGQDGRQLLLDLVEPEDGEGGSEAELDQLIRSLGLHAEPAGFYSETEHLWRVFGTPEQLAALQRDRAGDPLIEGIEADVTYSLPSAALGGWSTLDRGDDDDDRQDGAEITKPGRPRFAPNDPMYPLQWHLDAVNSPEAWMHTRGRAATVAVIDTGVAYKDLDHRGVHAKAVPDLAGVEMVHGKSFASGLPDGLDDHAHGTHVTGTIAQATDNNVGVAGIAHRAKIMPLKVLAANGGGSVADISNAIRYAADNGADVINMSLGGPLPSRVMAKAVEYAHNKGVTVICAAGNEQRSRVSYPAAYEGSVAVAATDFEGKRSFYSNWGKQLDISAPGGDTRSDKNRDGHPDGVLQNTIAIGDPSRNDYMWFQGTSMAAPHAAGVAGLIVSQGVNNPKEVERILKQTAVHPNGKEWDQEYGAGIIDAEAAAIAARSSYRGERLGFAGLLGLLGLGGLGFAGLGAQAMTGSTRRRQLTAGVGVLAGVGLAAGALTMPAAYMLGTVTTGAIGIGSGLFLSALLPVLLTLLLMQRKSLRGFLTGVSLGWSALLLHGAVVLPTLLDGIPGGAGWDRAWLAANAVLCLWLARRVGRAGSQPE</sequence>
<feature type="active site" description="Charge relay system" evidence="7">
    <location>
        <position position="251"/>
    </location>
</feature>
<evidence type="ECO:0000256" key="10">
    <source>
        <dbReference type="SAM" id="Phobius"/>
    </source>
</evidence>
<evidence type="ECO:0000256" key="3">
    <source>
        <dbReference type="ARBA" id="ARBA00022525"/>
    </source>
</evidence>
<dbReference type="PROSITE" id="PS51892">
    <property type="entry name" value="SUBTILASE"/>
    <property type="match status" value="1"/>
</dbReference>
<evidence type="ECO:0000256" key="4">
    <source>
        <dbReference type="ARBA" id="ARBA00022670"/>
    </source>
</evidence>
<feature type="active site" description="Charge relay system" evidence="7">
    <location>
        <position position="206"/>
    </location>
</feature>
<organism evidence="13 14">
    <name type="scientific">Enhygromyxa salina</name>
    <dbReference type="NCBI Taxonomy" id="215803"/>
    <lineage>
        <taxon>Bacteria</taxon>
        <taxon>Pseudomonadati</taxon>
        <taxon>Myxococcota</taxon>
        <taxon>Polyangia</taxon>
        <taxon>Nannocystales</taxon>
        <taxon>Nannocystaceae</taxon>
        <taxon>Enhygromyxa</taxon>
    </lineage>
</organism>
<feature type="region of interest" description="Disordered" evidence="9">
    <location>
        <begin position="143"/>
        <end position="174"/>
    </location>
</feature>
<comment type="similarity">
    <text evidence="2 7 8">Belongs to the peptidase S8 family.</text>
</comment>
<dbReference type="InterPro" id="IPR015500">
    <property type="entry name" value="Peptidase_S8_subtilisin-rel"/>
</dbReference>
<gene>
    <name evidence="13" type="ORF">ENSA7_06470</name>
</gene>
<keyword evidence="5 7" id="KW-0378">Hydrolase</keyword>
<dbReference type="GO" id="GO:0005576">
    <property type="term" value="C:extracellular region"/>
    <property type="evidence" value="ECO:0007669"/>
    <property type="project" value="UniProtKB-SubCell"/>
</dbReference>
<comment type="subcellular location">
    <subcellularLocation>
        <location evidence="1">Secreted</location>
    </subcellularLocation>
</comment>
<evidence type="ECO:0000256" key="1">
    <source>
        <dbReference type="ARBA" id="ARBA00004613"/>
    </source>
</evidence>
<feature type="domain" description="DUF5942" evidence="12">
    <location>
        <begin position="561"/>
        <end position="636"/>
    </location>
</feature>
<reference evidence="13 14" key="1">
    <citation type="submission" date="2018-03" db="EMBL/GenBank/DDBJ databases">
        <title>Draft Genome Sequences of the Obligatory Marine Myxobacteria Enhygromyxa salina SWB007.</title>
        <authorList>
            <person name="Poehlein A."/>
            <person name="Moghaddam J.A."/>
            <person name="Harms H."/>
            <person name="Alanjari M."/>
            <person name="Koenig G.M."/>
            <person name="Daniel R."/>
            <person name="Schaeberle T.F."/>
        </authorList>
    </citation>
    <scope>NUCLEOTIDE SEQUENCE [LARGE SCALE GENOMIC DNA]</scope>
    <source>
        <strain evidence="13 14">SWB007</strain>
    </source>
</reference>
<keyword evidence="10" id="KW-0472">Membrane</keyword>
<dbReference type="PANTHER" id="PTHR43806">
    <property type="entry name" value="PEPTIDASE S8"/>
    <property type="match status" value="1"/>
</dbReference>
<keyword evidence="3" id="KW-0964">Secreted</keyword>
<feature type="transmembrane region" description="Helical" evidence="10">
    <location>
        <begin position="524"/>
        <end position="549"/>
    </location>
</feature>
<dbReference type="PROSITE" id="PS00138">
    <property type="entry name" value="SUBTILASE_SER"/>
    <property type="match status" value="1"/>
</dbReference>
<evidence type="ECO:0000256" key="2">
    <source>
        <dbReference type="ARBA" id="ARBA00011073"/>
    </source>
</evidence>
<dbReference type="InterPro" id="IPR036852">
    <property type="entry name" value="Peptidase_S8/S53_dom_sf"/>
</dbReference>
<evidence type="ECO:0000256" key="8">
    <source>
        <dbReference type="RuleBase" id="RU003355"/>
    </source>
</evidence>
<evidence type="ECO:0000313" key="14">
    <source>
        <dbReference type="Proteomes" id="UP000238823"/>
    </source>
</evidence>
<dbReference type="EMBL" id="PVNL01000015">
    <property type="protein sequence ID" value="PRQ09590.1"/>
    <property type="molecule type" value="Genomic_DNA"/>
</dbReference>
<feature type="transmembrane region" description="Helical" evidence="10">
    <location>
        <begin position="555"/>
        <end position="578"/>
    </location>
</feature>
<dbReference type="InterPro" id="IPR045986">
    <property type="entry name" value="DUF5942"/>
</dbReference>
<dbReference type="PANTHER" id="PTHR43806:SF11">
    <property type="entry name" value="CEREVISIN-RELATED"/>
    <property type="match status" value="1"/>
</dbReference>
<dbReference type="PRINTS" id="PR00723">
    <property type="entry name" value="SUBTILISIN"/>
</dbReference>
<dbReference type="GO" id="GO:0004252">
    <property type="term" value="F:serine-type endopeptidase activity"/>
    <property type="evidence" value="ECO:0007669"/>
    <property type="project" value="UniProtKB-UniRule"/>
</dbReference>
<feature type="transmembrane region" description="Helical" evidence="10">
    <location>
        <begin position="585"/>
        <end position="609"/>
    </location>
</feature>
<evidence type="ECO:0000256" key="9">
    <source>
        <dbReference type="SAM" id="MobiDB-lite"/>
    </source>
</evidence>
<feature type="domain" description="Peptidase S8/S53" evidence="11">
    <location>
        <begin position="197"/>
        <end position="471"/>
    </location>
</feature>
<dbReference type="InterPro" id="IPR023827">
    <property type="entry name" value="Peptidase_S8_Asp-AS"/>
</dbReference>
<feature type="transmembrane region" description="Helical" evidence="10">
    <location>
        <begin position="491"/>
        <end position="512"/>
    </location>
</feature>
<dbReference type="Gene3D" id="3.40.50.200">
    <property type="entry name" value="Peptidase S8/S53 domain"/>
    <property type="match status" value="1"/>
</dbReference>
<keyword evidence="10" id="KW-0812">Transmembrane</keyword>
<feature type="active site" description="Charge relay system" evidence="7">
    <location>
        <position position="424"/>
    </location>
</feature>